<reference evidence="2" key="2">
    <citation type="journal article" date="2020" name="Nat. Commun.">
        <title>Large-scale genome sequencing of mycorrhizal fungi provides insights into the early evolution of symbiotic traits.</title>
        <authorList>
            <person name="Miyauchi S."/>
            <person name="Kiss E."/>
            <person name="Kuo A."/>
            <person name="Drula E."/>
            <person name="Kohler A."/>
            <person name="Sanchez-Garcia M."/>
            <person name="Morin E."/>
            <person name="Andreopoulos B."/>
            <person name="Barry K.W."/>
            <person name="Bonito G."/>
            <person name="Buee M."/>
            <person name="Carver A."/>
            <person name="Chen C."/>
            <person name="Cichocki N."/>
            <person name="Clum A."/>
            <person name="Culley D."/>
            <person name="Crous P.W."/>
            <person name="Fauchery L."/>
            <person name="Girlanda M."/>
            <person name="Hayes R.D."/>
            <person name="Keri Z."/>
            <person name="LaButti K."/>
            <person name="Lipzen A."/>
            <person name="Lombard V."/>
            <person name="Magnuson J."/>
            <person name="Maillard F."/>
            <person name="Murat C."/>
            <person name="Nolan M."/>
            <person name="Ohm R.A."/>
            <person name="Pangilinan J."/>
            <person name="Pereira M.F."/>
            <person name="Perotto S."/>
            <person name="Peter M."/>
            <person name="Pfister S."/>
            <person name="Riley R."/>
            <person name="Sitrit Y."/>
            <person name="Stielow J.B."/>
            <person name="Szollosi G."/>
            <person name="Zifcakova L."/>
            <person name="Stursova M."/>
            <person name="Spatafora J.W."/>
            <person name="Tedersoo L."/>
            <person name="Vaario L.M."/>
            <person name="Yamada A."/>
            <person name="Yan M."/>
            <person name="Wang P."/>
            <person name="Xu J."/>
            <person name="Bruns T."/>
            <person name="Baldrian P."/>
            <person name="Vilgalys R."/>
            <person name="Dunand C."/>
            <person name="Henrissat B."/>
            <person name="Grigoriev I.V."/>
            <person name="Hibbett D."/>
            <person name="Nagy L.G."/>
            <person name="Martin F.M."/>
        </authorList>
    </citation>
    <scope>NUCLEOTIDE SEQUENCE</scope>
    <source>
        <strain evidence="2">BED1</strain>
    </source>
</reference>
<name>A0AAD4G7F1_BOLED</name>
<dbReference type="AlphaFoldDB" id="A0AAD4G7F1"/>
<organism evidence="2 3">
    <name type="scientific">Boletus edulis BED1</name>
    <dbReference type="NCBI Taxonomy" id="1328754"/>
    <lineage>
        <taxon>Eukaryota</taxon>
        <taxon>Fungi</taxon>
        <taxon>Dikarya</taxon>
        <taxon>Basidiomycota</taxon>
        <taxon>Agaricomycotina</taxon>
        <taxon>Agaricomycetes</taxon>
        <taxon>Agaricomycetidae</taxon>
        <taxon>Boletales</taxon>
        <taxon>Boletineae</taxon>
        <taxon>Boletaceae</taxon>
        <taxon>Boletoideae</taxon>
        <taxon>Boletus</taxon>
    </lineage>
</organism>
<feature type="region of interest" description="Disordered" evidence="1">
    <location>
        <begin position="121"/>
        <end position="165"/>
    </location>
</feature>
<keyword evidence="3" id="KW-1185">Reference proteome</keyword>
<proteinExistence type="predicted"/>
<protein>
    <submittedName>
        <fullName evidence="2">Uncharacterized protein</fullName>
    </submittedName>
</protein>
<dbReference type="Proteomes" id="UP001194468">
    <property type="component" value="Unassembled WGS sequence"/>
</dbReference>
<evidence type="ECO:0000256" key="1">
    <source>
        <dbReference type="SAM" id="MobiDB-lite"/>
    </source>
</evidence>
<accession>A0AAD4G7F1</accession>
<evidence type="ECO:0000313" key="2">
    <source>
        <dbReference type="EMBL" id="KAF8423008.1"/>
    </source>
</evidence>
<reference evidence="2" key="1">
    <citation type="submission" date="2019-10" db="EMBL/GenBank/DDBJ databases">
        <authorList>
            <consortium name="DOE Joint Genome Institute"/>
            <person name="Kuo A."/>
            <person name="Miyauchi S."/>
            <person name="Kiss E."/>
            <person name="Drula E."/>
            <person name="Kohler A."/>
            <person name="Sanchez-Garcia M."/>
            <person name="Andreopoulos B."/>
            <person name="Barry K.W."/>
            <person name="Bonito G."/>
            <person name="Buee M."/>
            <person name="Carver A."/>
            <person name="Chen C."/>
            <person name="Cichocki N."/>
            <person name="Clum A."/>
            <person name="Culley D."/>
            <person name="Crous P.W."/>
            <person name="Fauchery L."/>
            <person name="Girlanda M."/>
            <person name="Hayes R."/>
            <person name="Keri Z."/>
            <person name="LaButti K."/>
            <person name="Lipzen A."/>
            <person name="Lombard V."/>
            <person name="Magnuson J."/>
            <person name="Maillard F."/>
            <person name="Morin E."/>
            <person name="Murat C."/>
            <person name="Nolan M."/>
            <person name="Ohm R."/>
            <person name="Pangilinan J."/>
            <person name="Pereira M."/>
            <person name="Perotto S."/>
            <person name="Peter M."/>
            <person name="Riley R."/>
            <person name="Sitrit Y."/>
            <person name="Stielow B."/>
            <person name="Szollosi G."/>
            <person name="Zifcakova L."/>
            <person name="Stursova M."/>
            <person name="Spatafora J.W."/>
            <person name="Tedersoo L."/>
            <person name="Vaario L.-M."/>
            <person name="Yamada A."/>
            <person name="Yan M."/>
            <person name="Wang P."/>
            <person name="Xu J."/>
            <person name="Bruns T."/>
            <person name="Baldrian P."/>
            <person name="Vilgalys R."/>
            <person name="Henrissat B."/>
            <person name="Grigoriev I.V."/>
            <person name="Hibbett D."/>
            <person name="Nagy L.G."/>
            <person name="Martin F.M."/>
        </authorList>
    </citation>
    <scope>NUCLEOTIDE SEQUENCE</scope>
    <source>
        <strain evidence="2">BED1</strain>
    </source>
</reference>
<feature type="compositionally biased region" description="Basic residues" evidence="1">
    <location>
        <begin position="155"/>
        <end position="165"/>
    </location>
</feature>
<comment type="caution">
    <text evidence="2">The sequence shown here is derived from an EMBL/GenBank/DDBJ whole genome shotgun (WGS) entry which is preliminary data.</text>
</comment>
<dbReference type="EMBL" id="WHUW01000119">
    <property type="protein sequence ID" value="KAF8423008.1"/>
    <property type="molecule type" value="Genomic_DNA"/>
</dbReference>
<evidence type="ECO:0000313" key="3">
    <source>
        <dbReference type="Proteomes" id="UP001194468"/>
    </source>
</evidence>
<sequence>MKVKHFFTGELERLEALDFVARHMYATYDSKDLTTWTHEELWKSDEEDEDRERISRKAFEQWQQREEAARKEAEVVARRKAENCSAEKKKSRVKEARRKAEEVVRKGMVLKTGLKHLLRKHSGSICQKRVQPQWKKPSHEEDGRGSGSTGIGQRPVRKYTVRREE</sequence>
<gene>
    <name evidence="2" type="ORF">L210DRAFT_3509850</name>
</gene>